<organism evidence="3 4">
    <name type="scientific">Allopontixanthobacter confluentis</name>
    <dbReference type="NCBI Taxonomy" id="1849021"/>
    <lineage>
        <taxon>Bacteria</taxon>
        <taxon>Pseudomonadati</taxon>
        <taxon>Pseudomonadota</taxon>
        <taxon>Alphaproteobacteria</taxon>
        <taxon>Sphingomonadales</taxon>
        <taxon>Erythrobacteraceae</taxon>
        <taxon>Allopontixanthobacter</taxon>
    </lineage>
</organism>
<dbReference type="InterPro" id="IPR017853">
    <property type="entry name" value="GH"/>
</dbReference>
<dbReference type="InterPro" id="IPR002053">
    <property type="entry name" value="Glyco_hydro_25"/>
</dbReference>
<dbReference type="GO" id="GO:0016998">
    <property type="term" value="P:cell wall macromolecule catabolic process"/>
    <property type="evidence" value="ECO:0007669"/>
    <property type="project" value="InterPro"/>
</dbReference>
<dbReference type="Gene3D" id="3.20.20.80">
    <property type="entry name" value="Glycosidases"/>
    <property type="match status" value="1"/>
</dbReference>
<evidence type="ECO:0000256" key="2">
    <source>
        <dbReference type="SAM" id="Phobius"/>
    </source>
</evidence>
<dbReference type="EMBL" id="WTYU01000002">
    <property type="protein sequence ID" value="MXP15522.1"/>
    <property type="molecule type" value="Genomic_DNA"/>
</dbReference>
<name>A0A6L7GHJ0_9SPHN</name>
<protein>
    <submittedName>
        <fullName evidence="3">Lysozyme</fullName>
    </submittedName>
</protein>
<keyword evidence="4" id="KW-1185">Reference proteome</keyword>
<dbReference type="GO" id="GO:0009253">
    <property type="term" value="P:peptidoglycan catabolic process"/>
    <property type="evidence" value="ECO:0007669"/>
    <property type="project" value="InterPro"/>
</dbReference>
<accession>A0A6L7GHJ0</accession>
<dbReference type="OrthoDB" id="9798192at2"/>
<feature type="transmembrane region" description="Helical" evidence="2">
    <location>
        <begin position="12"/>
        <end position="32"/>
    </location>
</feature>
<sequence length="234" mass="25816">MSRKRKKSHPWRLRIAGLALLAALVAGIWLWWDVNHWTPPEDIYRDQGVLAGARDGAVNFRTIRAIGGSFAYLDASDGAGGQDARFTRNFAAAREAGLQVGAVHSFDPCVMADGQSANFVTMVPRDATLLPPVIELTRLADSCAKRVSDAAVESELMTLINQIENHAGKAAILKLDPAFEDRYGLAGQLERNLWLTRTRLAPDYAGRPWLLWTANEALRSEASEDPIRWVVVQP</sequence>
<dbReference type="CDD" id="cd00599">
    <property type="entry name" value="GH25_muramidase"/>
    <property type="match status" value="1"/>
</dbReference>
<comment type="caution">
    <text evidence="3">The sequence shown here is derived from an EMBL/GenBank/DDBJ whole genome shotgun (WGS) entry which is preliminary data.</text>
</comment>
<keyword evidence="2" id="KW-0812">Transmembrane</keyword>
<gene>
    <name evidence="3" type="ORF">GRI44_12245</name>
</gene>
<keyword evidence="2" id="KW-0472">Membrane</keyword>
<dbReference type="PROSITE" id="PS51904">
    <property type="entry name" value="GLYCOSYL_HYDROL_F25_2"/>
    <property type="match status" value="1"/>
</dbReference>
<evidence type="ECO:0000313" key="4">
    <source>
        <dbReference type="Proteomes" id="UP000473531"/>
    </source>
</evidence>
<evidence type="ECO:0000313" key="3">
    <source>
        <dbReference type="EMBL" id="MXP15522.1"/>
    </source>
</evidence>
<comment type="similarity">
    <text evidence="1">Belongs to the glycosyl hydrolase 25 family.</text>
</comment>
<dbReference type="GO" id="GO:0003796">
    <property type="term" value="F:lysozyme activity"/>
    <property type="evidence" value="ECO:0007669"/>
    <property type="project" value="InterPro"/>
</dbReference>
<dbReference type="RefSeq" id="WP_160602028.1">
    <property type="nucleotide sequence ID" value="NZ_WTYU01000002.1"/>
</dbReference>
<keyword evidence="2" id="KW-1133">Transmembrane helix</keyword>
<dbReference type="Pfam" id="PF01183">
    <property type="entry name" value="Glyco_hydro_25"/>
    <property type="match status" value="1"/>
</dbReference>
<reference evidence="3 4" key="1">
    <citation type="submission" date="2019-12" db="EMBL/GenBank/DDBJ databases">
        <title>Genomic-based taxomic classification of the family Erythrobacteraceae.</title>
        <authorList>
            <person name="Xu L."/>
        </authorList>
    </citation>
    <scope>NUCLEOTIDE SEQUENCE [LARGE SCALE GENOMIC DNA]</scope>
    <source>
        <strain evidence="3 4">KCTC 52259</strain>
    </source>
</reference>
<dbReference type="AlphaFoldDB" id="A0A6L7GHJ0"/>
<dbReference type="SUPFAM" id="SSF51445">
    <property type="entry name" value="(Trans)glycosidases"/>
    <property type="match status" value="1"/>
</dbReference>
<proteinExistence type="inferred from homology"/>
<evidence type="ECO:0000256" key="1">
    <source>
        <dbReference type="ARBA" id="ARBA00010646"/>
    </source>
</evidence>
<dbReference type="Proteomes" id="UP000473531">
    <property type="component" value="Unassembled WGS sequence"/>
</dbReference>